<dbReference type="InterPro" id="IPR015002">
    <property type="entry name" value="T6SS_Tdi1_C"/>
</dbReference>
<dbReference type="RefSeq" id="WP_129834910.1">
    <property type="nucleotide sequence ID" value="NZ_CP035704.1"/>
</dbReference>
<reference evidence="2 3" key="1">
    <citation type="submission" date="2019-01" db="EMBL/GenBank/DDBJ databases">
        <title>Pseudolysobacter antarctica gen. nov., sp. nov., isolated from Fildes Peninsula, Antarctica.</title>
        <authorList>
            <person name="Wei Z."/>
            <person name="Peng F."/>
        </authorList>
    </citation>
    <scope>NUCLEOTIDE SEQUENCE [LARGE SCALE GENOMIC DNA]</scope>
    <source>
        <strain evidence="2 3">AQ6-296</strain>
    </source>
</reference>
<dbReference type="AlphaFoldDB" id="A0A411HMC4"/>
<proteinExistence type="predicted"/>
<accession>A0A411HMC4</accession>
<evidence type="ECO:0000313" key="2">
    <source>
        <dbReference type="EMBL" id="QBB71675.1"/>
    </source>
</evidence>
<organism evidence="2 3">
    <name type="scientific">Pseudolysobacter antarcticus</name>
    <dbReference type="NCBI Taxonomy" id="2511995"/>
    <lineage>
        <taxon>Bacteria</taxon>
        <taxon>Pseudomonadati</taxon>
        <taxon>Pseudomonadota</taxon>
        <taxon>Gammaproteobacteria</taxon>
        <taxon>Lysobacterales</taxon>
        <taxon>Rhodanobacteraceae</taxon>
        <taxon>Pseudolysobacter</taxon>
    </lineage>
</organism>
<gene>
    <name evidence="2" type="ORF">ELE36_15655</name>
</gene>
<dbReference type="EMBL" id="CP035704">
    <property type="protein sequence ID" value="QBB71675.1"/>
    <property type="molecule type" value="Genomic_DNA"/>
</dbReference>
<dbReference type="OrthoDB" id="672028at2"/>
<dbReference type="Pfam" id="PF08906">
    <property type="entry name" value="T6SS_Tdi1_C"/>
    <property type="match status" value="1"/>
</dbReference>
<evidence type="ECO:0000259" key="1">
    <source>
        <dbReference type="Pfam" id="PF08906"/>
    </source>
</evidence>
<feature type="domain" description="T6SS immunity protein Tdi1 C-terminal" evidence="1">
    <location>
        <begin position="55"/>
        <end position="125"/>
    </location>
</feature>
<sequence length="145" mass="16355">MQLISSVEREWKWTGIRPSQVVEDNAFGNLIVKDEDGRYWRLCPEDLYCNVIANDRNGLDALSKTQDFLEGWHMSSLVAEAKELLGPLKPGYRYCFKIPCVLGGEYGGKNLATITLVELIETSGHIARQIQNLPDGSQVRLQITE</sequence>
<dbReference type="KEGG" id="xbc:ELE36_15655"/>
<protein>
    <submittedName>
        <fullName evidence="2">DUF1851 domain-containing protein</fullName>
    </submittedName>
</protein>
<dbReference type="Proteomes" id="UP000291562">
    <property type="component" value="Chromosome"/>
</dbReference>
<evidence type="ECO:0000313" key="3">
    <source>
        <dbReference type="Proteomes" id="UP000291562"/>
    </source>
</evidence>
<name>A0A411HMC4_9GAMM</name>
<keyword evidence="3" id="KW-1185">Reference proteome</keyword>